<dbReference type="Pfam" id="PF01925">
    <property type="entry name" value="TauE"/>
    <property type="match status" value="1"/>
</dbReference>
<keyword evidence="5 6" id="KW-0472">Membrane</keyword>
<organism evidence="7 9">
    <name type="scientific">Bacillus canaveralius</name>
    <dbReference type="NCBI Taxonomy" id="1403243"/>
    <lineage>
        <taxon>Bacteria</taxon>
        <taxon>Bacillati</taxon>
        <taxon>Bacillota</taxon>
        <taxon>Bacilli</taxon>
        <taxon>Bacillales</taxon>
        <taxon>Bacillaceae</taxon>
        <taxon>Bacillus</taxon>
    </lineage>
</organism>
<evidence type="ECO:0000256" key="6">
    <source>
        <dbReference type="RuleBase" id="RU363041"/>
    </source>
</evidence>
<reference evidence="7 9" key="1">
    <citation type="submission" date="2017-11" db="EMBL/GenBank/DDBJ databases">
        <title>Comparitive Functional Genomics of Dry Heat Resistant strains isolated from the Viking Spacecraft.</title>
        <authorList>
            <person name="Seuylemezian A."/>
            <person name="Cooper K."/>
            <person name="Vaishampayan P."/>
        </authorList>
    </citation>
    <scope>NUCLEOTIDE SEQUENCE [LARGE SCALE GENOMIC DNA]</scope>
    <source>
        <strain evidence="7 9">M4.6</strain>
    </source>
</reference>
<dbReference type="OrthoDB" id="2841647at2"/>
<keyword evidence="10" id="KW-1185">Reference proteome</keyword>
<comment type="caution">
    <text evidence="7">The sequence shown here is derived from an EMBL/GenBank/DDBJ whole genome shotgun (WGS) entry which is preliminary data.</text>
</comment>
<dbReference type="EMBL" id="PGVD01000021">
    <property type="protein sequence ID" value="PLR98562.1"/>
    <property type="molecule type" value="Genomic_DNA"/>
</dbReference>
<feature type="transmembrane region" description="Helical" evidence="6">
    <location>
        <begin position="177"/>
        <end position="198"/>
    </location>
</feature>
<dbReference type="PANTHER" id="PTHR43701">
    <property type="entry name" value="MEMBRANE TRANSPORTER PROTEIN MJ0441-RELATED"/>
    <property type="match status" value="1"/>
</dbReference>
<dbReference type="RefSeq" id="WP_101575424.1">
    <property type="nucleotide sequence ID" value="NZ_PGVA01000003.1"/>
</dbReference>
<feature type="transmembrane region" description="Helical" evidence="6">
    <location>
        <begin position="138"/>
        <end position="170"/>
    </location>
</feature>
<feature type="transmembrane region" description="Helical" evidence="6">
    <location>
        <begin position="233"/>
        <end position="250"/>
    </location>
</feature>
<feature type="transmembrane region" description="Helical" evidence="6">
    <location>
        <begin position="31"/>
        <end position="52"/>
    </location>
</feature>
<feature type="transmembrane region" description="Helical" evidence="6">
    <location>
        <begin position="105"/>
        <end position="126"/>
    </location>
</feature>
<evidence type="ECO:0000313" key="8">
    <source>
        <dbReference type="EMBL" id="PLR98562.1"/>
    </source>
</evidence>
<evidence type="ECO:0000256" key="1">
    <source>
        <dbReference type="ARBA" id="ARBA00004141"/>
    </source>
</evidence>
<comment type="similarity">
    <text evidence="2 6">Belongs to the 4-toluene sulfonate uptake permease (TSUP) (TC 2.A.102) family.</text>
</comment>
<dbReference type="InterPro" id="IPR002781">
    <property type="entry name" value="TM_pro_TauE-like"/>
</dbReference>
<name>A0A2N5GRZ2_9BACI</name>
<dbReference type="Proteomes" id="UP000235114">
    <property type="component" value="Unassembled WGS sequence"/>
</dbReference>
<feature type="transmembrane region" description="Helical" evidence="6">
    <location>
        <begin position="6"/>
        <end position="24"/>
    </location>
</feature>
<sequence>MEIILYFILGAIISVLSGFFGVGGGFILTPILLLLGFSPIVAITMSLFYSMATSGSGIAGHIRLKNILWKEGFILGSSGVIATQFARPFVFFLERRGFDEIVIPVFYIILLSYFAFKMLTGANGAIIESNAATHPSYIKLALIGFFGGFISTALGVGGGFIIVPLTIAFLGFHPKKAVGTSLFAVLMIVSVGFISYALTISIDYRVGLLLAAGGLLGSQFGAKLTSYYQQKEIKVYMALLYIATLLSVVLKLMEISMIGLGILALFIGFFFTKSFVKLKTGVKDAV</sequence>
<keyword evidence="3 6" id="KW-0812">Transmembrane</keyword>
<evidence type="ECO:0000313" key="10">
    <source>
        <dbReference type="Proteomes" id="UP000235114"/>
    </source>
</evidence>
<accession>A0A2N5GRZ2</accession>
<evidence type="ECO:0000313" key="9">
    <source>
        <dbReference type="Proteomes" id="UP000234951"/>
    </source>
</evidence>
<reference evidence="8 10" key="2">
    <citation type="submission" date="2017-12" db="EMBL/GenBank/DDBJ databases">
        <title>Comparative Functional Genomics of Dry Heat Resistant strains isolated from the Viking Spacecraft.</title>
        <authorList>
            <person name="Seuylemezian A."/>
            <person name="Cooper K."/>
            <person name="Vaishampayan P."/>
        </authorList>
    </citation>
    <scope>NUCLEOTIDE SEQUENCE [LARGE SCALE GENOMIC DNA]</scope>
    <source>
        <strain evidence="8 10">ATCC 29669</strain>
    </source>
</reference>
<dbReference type="GO" id="GO:0005886">
    <property type="term" value="C:plasma membrane"/>
    <property type="evidence" value="ECO:0007669"/>
    <property type="project" value="UniProtKB-SubCell"/>
</dbReference>
<evidence type="ECO:0000256" key="2">
    <source>
        <dbReference type="ARBA" id="ARBA00009142"/>
    </source>
</evidence>
<protein>
    <recommendedName>
        <fullName evidence="6">Probable membrane transporter protein</fullName>
    </recommendedName>
</protein>
<evidence type="ECO:0000256" key="5">
    <source>
        <dbReference type="ARBA" id="ARBA00023136"/>
    </source>
</evidence>
<proteinExistence type="inferred from homology"/>
<feature type="transmembrane region" description="Helical" evidence="6">
    <location>
        <begin position="204"/>
        <end position="221"/>
    </location>
</feature>
<keyword evidence="6" id="KW-1003">Cell membrane</keyword>
<evidence type="ECO:0000256" key="4">
    <source>
        <dbReference type="ARBA" id="ARBA00022989"/>
    </source>
</evidence>
<dbReference type="InterPro" id="IPR051598">
    <property type="entry name" value="TSUP/Inactive_protease-like"/>
</dbReference>
<evidence type="ECO:0000313" key="7">
    <source>
        <dbReference type="EMBL" id="PLR86329.1"/>
    </source>
</evidence>
<dbReference type="EMBL" id="PGVA01000003">
    <property type="protein sequence ID" value="PLR86329.1"/>
    <property type="molecule type" value="Genomic_DNA"/>
</dbReference>
<feature type="transmembrane region" description="Helical" evidence="6">
    <location>
        <begin position="72"/>
        <end position="93"/>
    </location>
</feature>
<gene>
    <name evidence="7" type="ORF">CU635_01645</name>
    <name evidence="8" type="ORF">CVD25_07490</name>
</gene>
<keyword evidence="4 6" id="KW-1133">Transmembrane helix</keyword>
<dbReference type="PANTHER" id="PTHR43701:SF12">
    <property type="entry name" value="MEMBRANE TRANSPORTER PROTEIN YTNM-RELATED"/>
    <property type="match status" value="1"/>
</dbReference>
<dbReference type="Proteomes" id="UP000234951">
    <property type="component" value="Unassembled WGS sequence"/>
</dbReference>
<evidence type="ECO:0000256" key="3">
    <source>
        <dbReference type="ARBA" id="ARBA00022692"/>
    </source>
</evidence>
<comment type="subcellular location">
    <subcellularLocation>
        <location evidence="6">Cell membrane</location>
        <topology evidence="6">Multi-pass membrane protein</topology>
    </subcellularLocation>
    <subcellularLocation>
        <location evidence="1">Membrane</location>
        <topology evidence="1">Multi-pass membrane protein</topology>
    </subcellularLocation>
</comment>
<dbReference type="AlphaFoldDB" id="A0A2N5GRZ2"/>